<evidence type="ECO:0000256" key="4">
    <source>
        <dbReference type="ARBA" id="ARBA00022729"/>
    </source>
</evidence>
<dbReference type="PANTHER" id="PTHR46204:SF8">
    <property type="entry name" value="PROTEIN KINASE DOMAIN-CONTAINING PROTEIN"/>
    <property type="match status" value="1"/>
</dbReference>
<gene>
    <name evidence="9" type="ORF">Tco_0803586</name>
</gene>
<dbReference type="Proteomes" id="UP001151760">
    <property type="component" value="Unassembled WGS sequence"/>
</dbReference>
<dbReference type="InterPro" id="IPR011009">
    <property type="entry name" value="Kinase-like_dom_sf"/>
</dbReference>
<dbReference type="PANTHER" id="PTHR46204">
    <property type="entry name" value="CHITIN ELICITOR RECEPTOR KINASE 1-RELATED"/>
    <property type="match status" value="1"/>
</dbReference>
<name>A0ABQ5A6G2_9ASTR</name>
<protein>
    <submittedName>
        <fullName evidence="9">LysM domain receptor-like kinase 3</fullName>
    </submittedName>
</protein>
<sequence length="167" mass="18681">MEIKQVTSLYLGLQGHKSHWMLQRVPSEYVLSLYSIDFGLAKLVGRTNDDDFIATRLVGTPGYLPPESVKELHVTTKTDAFAFGVVLAELIIGKRALMRDNREPSKMKSLITIMAKISYWCLSEDPNNRPEIREVVESLARIVMSSVEWEASLGGSSQVFSGVFDGR</sequence>
<evidence type="ECO:0000256" key="7">
    <source>
        <dbReference type="ARBA" id="ARBA00023157"/>
    </source>
</evidence>
<dbReference type="PROSITE" id="PS50011">
    <property type="entry name" value="PROTEIN_KINASE_DOM"/>
    <property type="match status" value="1"/>
</dbReference>
<keyword evidence="6" id="KW-0472">Membrane</keyword>
<dbReference type="Pfam" id="PF00069">
    <property type="entry name" value="Pkinase"/>
    <property type="match status" value="1"/>
</dbReference>
<proteinExistence type="predicted"/>
<organism evidence="9 10">
    <name type="scientific">Tanacetum coccineum</name>
    <dbReference type="NCBI Taxonomy" id="301880"/>
    <lineage>
        <taxon>Eukaryota</taxon>
        <taxon>Viridiplantae</taxon>
        <taxon>Streptophyta</taxon>
        <taxon>Embryophyta</taxon>
        <taxon>Tracheophyta</taxon>
        <taxon>Spermatophyta</taxon>
        <taxon>Magnoliopsida</taxon>
        <taxon>eudicotyledons</taxon>
        <taxon>Gunneridae</taxon>
        <taxon>Pentapetalae</taxon>
        <taxon>asterids</taxon>
        <taxon>campanulids</taxon>
        <taxon>Asterales</taxon>
        <taxon>Asteraceae</taxon>
        <taxon>Asteroideae</taxon>
        <taxon>Anthemideae</taxon>
        <taxon>Anthemidinae</taxon>
        <taxon>Tanacetum</taxon>
    </lineage>
</organism>
<accession>A0ABQ5A6G2</accession>
<keyword evidence="2" id="KW-1003">Cell membrane</keyword>
<reference evidence="9" key="2">
    <citation type="submission" date="2022-01" db="EMBL/GenBank/DDBJ databases">
        <authorList>
            <person name="Yamashiro T."/>
            <person name="Shiraishi A."/>
            <person name="Satake H."/>
            <person name="Nakayama K."/>
        </authorList>
    </citation>
    <scope>NUCLEOTIDE SEQUENCE</scope>
</reference>
<keyword evidence="3" id="KW-0812">Transmembrane</keyword>
<comment type="caution">
    <text evidence="9">The sequence shown here is derived from an EMBL/GenBank/DDBJ whole genome shotgun (WGS) entry which is preliminary data.</text>
</comment>
<evidence type="ECO:0000259" key="8">
    <source>
        <dbReference type="PROSITE" id="PS50011"/>
    </source>
</evidence>
<evidence type="ECO:0000256" key="6">
    <source>
        <dbReference type="ARBA" id="ARBA00023136"/>
    </source>
</evidence>
<evidence type="ECO:0000256" key="1">
    <source>
        <dbReference type="ARBA" id="ARBA00004162"/>
    </source>
</evidence>
<keyword evidence="4" id="KW-0732">Signal</keyword>
<dbReference type="InterPro" id="IPR000719">
    <property type="entry name" value="Prot_kinase_dom"/>
</dbReference>
<feature type="domain" description="Protein kinase" evidence="8">
    <location>
        <begin position="1"/>
        <end position="142"/>
    </location>
</feature>
<dbReference type="SUPFAM" id="SSF56112">
    <property type="entry name" value="Protein kinase-like (PK-like)"/>
    <property type="match status" value="1"/>
</dbReference>
<evidence type="ECO:0000313" key="10">
    <source>
        <dbReference type="Proteomes" id="UP001151760"/>
    </source>
</evidence>
<keyword evidence="7" id="KW-1015">Disulfide bond</keyword>
<dbReference type="EMBL" id="BQNB010011900">
    <property type="protein sequence ID" value="GJS96618.1"/>
    <property type="molecule type" value="Genomic_DNA"/>
</dbReference>
<comment type="subcellular location">
    <subcellularLocation>
        <location evidence="1">Cell membrane</location>
        <topology evidence="1">Single-pass membrane protein</topology>
    </subcellularLocation>
</comment>
<dbReference type="Gene3D" id="1.10.510.10">
    <property type="entry name" value="Transferase(Phosphotransferase) domain 1"/>
    <property type="match status" value="1"/>
</dbReference>
<evidence type="ECO:0000256" key="5">
    <source>
        <dbReference type="ARBA" id="ARBA00022989"/>
    </source>
</evidence>
<keyword evidence="5" id="KW-1133">Transmembrane helix</keyword>
<evidence type="ECO:0000313" key="9">
    <source>
        <dbReference type="EMBL" id="GJS96618.1"/>
    </source>
</evidence>
<evidence type="ECO:0000256" key="3">
    <source>
        <dbReference type="ARBA" id="ARBA00022692"/>
    </source>
</evidence>
<dbReference type="InterPro" id="IPR044812">
    <property type="entry name" value="CERK1/LYK3-like"/>
</dbReference>
<evidence type="ECO:0000256" key="2">
    <source>
        <dbReference type="ARBA" id="ARBA00022475"/>
    </source>
</evidence>
<keyword evidence="10" id="KW-1185">Reference proteome</keyword>
<reference evidence="9" key="1">
    <citation type="journal article" date="2022" name="Int. J. Mol. Sci.">
        <title>Draft Genome of Tanacetum Coccineum: Genomic Comparison of Closely Related Tanacetum-Family Plants.</title>
        <authorList>
            <person name="Yamashiro T."/>
            <person name="Shiraishi A."/>
            <person name="Nakayama K."/>
            <person name="Satake H."/>
        </authorList>
    </citation>
    <scope>NUCLEOTIDE SEQUENCE</scope>
</reference>